<feature type="compositionally biased region" description="Basic and acidic residues" evidence="1">
    <location>
        <begin position="148"/>
        <end position="160"/>
    </location>
</feature>
<feature type="compositionally biased region" description="Polar residues" evidence="1">
    <location>
        <begin position="77"/>
        <end position="99"/>
    </location>
</feature>
<feature type="region of interest" description="Disordered" evidence="1">
    <location>
        <begin position="65"/>
        <end position="102"/>
    </location>
</feature>
<accession>A0ABQ9X357</accession>
<gene>
    <name evidence="2" type="ORF">BLNAU_18932</name>
</gene>
<reference evidence="2 3" key="1">
    <citation type="journal article" date="2022" name="bioRxiv">
        <title>Genomics of Preaxostyla Flagellates Illuminates Evolutionary Transitions and the Path Towards Mitochondrial Loss.</title>
        <authorList>
            <person name="Novak L.V.F."/>
            <person name="Treitli S.C."/>
            <person name="Pyrih J."/>
            <person name="Halakuc P."/>
            <person name="Pipaliya S.V."/>
            <person name="Vacek V."/>
            <person name="Brzon O."/>
            <person name="Soukal P."/>
            <person name="Eme L."/>
            <person name="Dacks J.B."/>
            <person name="Karnkowska A."/>
            <person name="Elias M."/>
            <person name="Hampl V."/>
        </authorList>
    </citation>
    <scope>NUCLEOTIDE SEQUENCE [LARGE SCALE GENOMIC DNA]</scope>
    <source>
        <strain evidence="2">NAU3</strain>
        <tissue evidence="2">Gut</tissue>
    </source>
</reference>
<evidence type="ECO:0000313" key="3">
    <source>
        <dbReference type="Proteomes" id="UP001281761"/>
    </source>
</evidence>
<dbReference type="Proteomes" id="UP001281761">
    <property type="component" value="Unassembled WGS sequence"/>
</dbReference>
<proteinExistence type="predicted"/>
<name>A0ABQ9X357_9EUKA</name>
<comment type="caution">
    <text evidence="2">The sequence shown here is derived from an EMBL/GenBank/DDBJ whole genome shotgun (WGS) entry which is preliminary data.</text>
</comment>
<sequence>MGAQHDYGSSFPWGDDHEDECTSSPRLSHSSRVITTDTIATSIPRHHQESIYPQVSTQNRTAETLTAEDTFTRESQNRVQQMDAIQSKYSSDSLSSTAGVRTHGVERIEASRFEGSKVERNRVHFLLVPHTTTSLNSESERLWYTEGHREVKSKRGDRTSHARSPLNF</sequence>
<evidence type="ECO:0000313" key="2">
    <source>
        <dbReference type="EMBL" id="KAK2946140.1"/>
    </source>
</evidence>
<feature type="region of interest" description="Disordered" evidence="1">
    <location>
        <begin position="1"/>
        <end position="34"/>
    </location>
</feature>
<feature type="region of interest" description="Disordered" evidence="1">
    <location>
        <begin position="148"/>
        <end position="168"/>
    </location>
</feature>
<dbReference type="EMBL" id="JARBJD010000236">
    <property type="protein sequence ID" value="KAK2946140.1"/>
    <property type="molecule type" value="Genomic_DNA"/>
</dbReference>
<evidence type="ECO:0000256" key="1">
    <source>
        <dbReference type="SAM" id="MobiDB-lite"/>
    </source>
</evidence>
<organism evidence="2 3">
    <name type="scientific">Blattamonas nauphoetae</name>
    <dbReference type="NCBI Taxonomy" id="2049346"/>
    <lineage>
        <taxon>Eukaryota</taxon>
        <taxon>Metamonada</taxon>
        <taxon>Preaxostyla</taxon>
        <taxon>Oxymonadida</taxon>
        <taxon>Blattamonas</taxon>
    </lineage>
</organism>
<keyword evidence="3" id="KW-1185">Reference proteome</keyword>
<protein>
    <submittedName>
        <fullName evidence="2">Uncharacterized protein</fullName>
    </submittedName>
</protein>
<feature type="compositionally biased region" description="Polar residues" evidence="1">
    <location>
        <begin position="22"/>
        <end position="34"/>
    </location>
</feature>